<dbReference type="Proteomes" id="UP001211894">
    <property type="component" value="Unassembled WGS sequence"/>
</dbReference>
<keyword evidence="3" id="KW-1185">Reference proteome</keyword>
<feature type="domain" description="Phage head morphogenesis" evidence="1">
    <location>
        <begin position="147"/>
        <end position="267"/>
    </location>
</feature>
<dbReference type="RefSeq" id="WP_271342280.1">
    <property type="nucleotide sequence ID" value="NZ_JAQKAB010000018.1"/>
</dbReference>
<proteinExistence type="predicted"/>
<reference evidence="2 3" key="1">
    <citation type="submission" date="2023-01" db="EMBL/GenBank/DDBJ databases">
        <title>Bacillus changyiensis sp. nov., isolated from a coastal deposit.</title>
        <authorList>
            <person name="Xiao G."/>
            <person name="Lai Q."/>
            <person name="Hu Z."/>
            <person name="Shao Z."/>
        </authorList>
    </citation>
    <scope>NUCLEOTIDE SEQUENCE [LARGE SCALE GENOMIC DNA]</scope>
    <source>
        <strain evidence="2 3">CLL-7-23</strain>
    </source>
</reference>
<gene>
    <name evidence="2" type="ORF">PJ311_18150</name>
</gene>
<comment type="caution">
    <text evidence="2">The sequence shown here is derived from an EMBL/GenBank/DDBJ whole genome shotgun (WGS) entry which is preliminary data.</text>
</comment>
<protein>
    <submittedName>
        <fullName evidence="2">Phage minor head protein</fullName>
    </submittedName>
</protein>
<evidence type="ECO:0000313" key="3">
    <source>
        <dbReference type="Proteomes" id="UP001211894"/>
    </source>
</evidence>
<dbReference type="InterPro" id="IPR006528">
    <property type="entry name" value="Phage_head_morphogenesis_dom"/>
</dbReference>
<dbReference type="Pfam" id="PF04233">
    <property type="entry name" value="Phage_Mu_F"/>
    <property type="match status" value="1"/>
</dbReference>
<evidence type="ECO:0000259" key="1">
    <source>
        <dbReference type="Pfam" id="PF04233"/>
    </source>
</evidence>
<sequence length="308" mass="35746">MKNQDDLDQYLDQMIEEAERKIDQLFANRLKEIKSQIAAMYEKYSRNGELSYTELNKYNRFRKEMEVMVTEIHQDYRELFKLIKDLMEKQFVENYLRSAYLYEFEAQVKMGFTIPTAVVIMAALENPIEKLKLPNVLEAARNEIVNDISIEIAQGLLIGEGYAKMAKRIENRVHFSRAKARRVSRTEAHRVQVEGRLRSAEKASKKADLKKMWVSTLDTKTRIGHKKLDGKVVDRDGVFKSIYGGVGKAPGHMHNAKDDINCRCSIIFLVNGKVPEVRRARVEGENVVIPYQTYEEWEKQLKKVGKHG</sequence>
<evidence type="ECO:0000313" key="2">
    <source>
        <dbReference type="EMBL" id="MDA7028463.1"/>
    </source>
</evidence>
<dbReference type="EMBL" id="JAQKAB010000018">
    <property type="protein sequence ID" value="MDA7028463.1"/>
    <property type="molecule type" value="Genomic_DNA"/>
</dbReference>
<organism evidence="2 3">
    <name type="scientific">Bacillus changyiensis</name>
    <dbReference type="NCBI Taxonomy" id="3004103"/>
    <lineage>
        <taxon>Bacteria</taxon>
        <taxon>Bacillati</taxon>
        <taxon>Bacillota</taxon>
        <taxon>Bacilli</taxon>
        <taxon>Bacillales</taxon>
        <taxon>Bacillaceae</taxon>
        <taxon>Bacillus</taxon>
    </lineage>
</organism>
<name>A0ABT4X8A8_9BACI</name>
<accession>A0ABT4X8A8</accession>